<dbReference type="Proteomes" id="UP001158576">
    <property type="component" value="Chromosome 2"/>
</dbReference>
<protein>
    <submittedName>
        <fullName evidence="1">Oidioi.mRNA.OKI2018_I69.chr2.g6306.t1.cds</fullName>
    </submittedName>
</protein>
<proteinExistence type="predicted"/>
<dbReference type="SUPFAM" id="SSF57850">
    <property type="entry name" value="RING/U-box"/>
    <property type="match status" value="1"/>
</dbReference>
<gene>
    <name evidence="1" type="ORF">OKIOD_LOCUS15071</name>
</gene>
<dbReference type="CDD" id="cd16448">
    <property type="entry name" value="RING-H2"/>
    <property type="match status" value="1"/>
</dbReference>
<evidence type="ECO:0000313" key="1">
    <source>
        <dbReference type="EMBL" id="CAG5112050.1"/>
    </source>
</evidence>
<evidence type="ECO:0000313" key="2">
    <source>
        <dbReference type="Proteomes" id="UP001158576"/>
    </source>
</evidence>
<organism evidence="1 2">
    <name type="scientific">Oikopleura dioica</name>
    <name type="common">Tunicate</name>
    <dbReference type="NCBI Taxonomy" id="34765"/>
    <lineage>
        <taxon>Eukaryota</taxon>
        <taxon>Metazoa</taxon>
        <taxon>Chordata</taxon>
        <taxon>Tunicata</taxon>
        <taxon>Appendicularia</taxon>
        <taxon>Copelata</taxon>
        <taxon>Oikopleuridae</taxon>
        <taxon>Oikopleura</taxon>
    </lineage>
</organism>
<sequence length="247" mass="28716">MSDYVPIFKMPADKELRYCKLCFWAGTRKSHLRHLRTDHSELFLDGNRPRSSEFCSASEPTEERTYDISIEHFIIKEDNQGGKQLWARIKWNLNNNKRTRFQLSWAKGYVFFDNADLEETIKRTLQKQYTKCGAEKAKEIYDKMKTVATTHEFSNCAICFERIDIDDLCIFLTTAETTCSDKVIHGIHKNCRNTDIATDFVECPHCRQKGYFYPFLNPGTADNKQVPGDNVIILDDTFDDMPPLSPL</sequence>
<name>A0ABN7T307_OIKDI</name>
<reference evidence="1 2" key="1">
    <citation type="submission" date="2021-04" db="EMBL/GenBank/DDBJ databases">
        <authorList>
            <person name="Bliznina A."/>
        </authorList>
    </citation>
    <scope>NUCLEOTIDE SEQUENCE [LARGE SCALE GENOMIC DNA]</scope>
</reference>
<accession>A0ABN7T307</accession>
<dbReference type="EMBL" id="OU015567">
    <property type="protein sequence ID" value="CAG5112050.1"/>
    <property type="molecule type" value="Genomic_DNA"/>
</dbReference>
<keyword evidence="2" id="KW-1185">Reference proteome</keyword>